<keyword evidence="2" id="KW-0812">Transmembrane</keyword>
<evidence type="ECO:0000256" key="1">
    <source>
        <dbReference type="ARBA" id="ARBA00023002"/>
    </source>
</evidence>
<evidence type="ECO:0000256" key="2">
    <source>
        <dbReference type="SAM" id="Phobius"/>
    </source>
</evidence>
<dbReference type="SUPFAM" id="SSF54373">
    <property type="entry name" value="FAD-linked reductases, C-terminal domain"/>
    <property type="match status" value="1"/>
</dbReference>
<feature type="domain" description="FAD dependent oxidoreductase" evidence="3">
    <location>
        <begin position="7"/>
        <end position="364"/>
    </location>
</feature>
<dbReference type="AlphaFoldDB" id="A0A9X2WCP9"/>
<dbReference type="Gene3D" id="3.50.50.60">
    <property type="entry name" value="FAD/NAD(P)-binding domain"/>
    <property type="match status" value="1"/>
</dbReference>
<sequence length="411" mass="44858">MAVKQQVVIIGGGILGLAIAHYLQSSEQAQVTLFERGELGAGTTSQAAALLTRARSSDSAALMVHETHSTLRMLEQRFNLPFAQRCGCLHIAVNDNERQQQQRYFQQAQQLDVGTQWLDSRDIQRLLPWLAITADSSALYYPDDGHADPYTLAQLYARSARAAGAQIISHCAVNRLELQGNKLTGVHIASGEFIRADTVVLAAGPWSAALACDYDIALAMAPVRSHYWITSNQPQVDAKQPMAIIPSAKAYFRSEQSALLFGVRDSQCCVADPRALPHDIHSFHFAEDANGWLALEEHWHSLLTLCPLLEQAQLAYYLSGVSSYTPDGKPLLGRLEQYSNAFVATGCSGAGIAFSAGIGRLLSEQILEQPTFVNAEEFSPSRFAAMQPKADPMSPEFRLHCARARSGKSTG</sequence>
<keyword evidence="5" id="KW-1185">Reference proteome</keyword>
<keyword evidence="2" id="KW-0472">Membrane</keyword>
<proteinExistence type="predicted"/>
<dbReference type="RefSeq" id="WP_260974904.1">
    <property type="nucleotide sequence ID" value="NZ_JAOANI010000009.1"/>
</dbReference>
<dbReference type="EMBL" id="JAOANI010000009">
    <property type="protein sequence ID" value="MCT7357981.1"/>
    <property type="molecule type" value="Genomic_DNA"/>
</dbReference>
<dbReference type="GO" id="GO:0016491">
    <property type="term" value="F:oxidoreductase activity"/>
    <property type="evidence" value="ECO:0007669"/>
    <property type="project" value="UniProtKB-KW"/>
</dbReference>
<evidence type="ECO:0000259" key="3">
    <source>
        <dbReference type="Pfam" id="PF01266"/>
    </source>
</evidence>
<comment type="caution">
    <text evidence="4">The sequence shown here is derived from an EMBL/GenBank/DDBJ whole genome shotgun (WGS) entry which is preliminary data.</text>
</comment>
<protein>
    <submittedName>
        <fullName evidence="4">FAD-binding oxidoreductase</fullName>
    </submittedName>
</protein>
<dbReference type="Gene3D" id="3.30.9.10">
    <property type="entry name" value="D-Amino Acid Oxidase, subunit A, domain 2"/>
    <property type="match status" value="1"/>
</dbReference>
<gene>
    <name evidence="4" type="ORF">NYR02_02950</name>
</gene>
<reference evidence="4" key="1">
    <citation type="journal article" date="2022" name="Front. Microbiol.">
        <title>Genome-based taxonomic rearrangement of Oceanobacter-related bacteria including the description of Thalassolituus hydrocarbonoclasticus sp. nov. and Thalassolituus pacificus sp. nov. and emended description of the genus Thalassolituus.</title>
        <authorList>
            <person name="Dong C."/>
            <person name="Wei L."/>
            <person name="Wang J."/>
            <person name="Lai Q."/>
            <person name="Huang Z."/>
            <person name="Shao Z."/>
        </authorList>
    </citation>
    <scope>NUCLEOTIDE SEQUENCE</scope>
    <source>
        <strain evidence="4">59MF3M-4</strain>
    </source>
</reference>
<keyword evidence="2" id="KW-1133">Transmembrane helix</keyword>
<dbReference type="Pfam" id="PF01266">
    <property type="entry name" value="DAO"/>
    <property type="match status" value="1"/>
</dbReference>
<dbReference type="Proteomes" id="UP001147830">
    <property type="component" value="Unassembled WGS sequence"/>
</dbReference>
<feature type="transmembrane region" description="Helical" evidence="2">
    <location>
        <begin position="7"/>
        <end position="23"/>
    </location>
</feature>
<name>A0A9X2WCP9_9GAMM</name>
<dbReference type="InterPro" id="IPR006076">
    <property type="entry name" value="FAD-dep_OxRdtase"/>
</dbReference>
<dbReference type="SUPFAM" id="SSF51905">
    <property type="entry name" value="FAD/NAD(P)-binding domain"/>
    <property type="match status" value="1"/>
</dbReference>
<accession>A0A9X2WCP9</accession>
<dbReference type="PANTHER" id="PTHR13847">
    <property type="entry name" value="SARCOSINE DEHYDROGENASE-RELATED"/>
    <property type="match status" value="1"/>
</dbReference>
<dbReference type="InterPro" id="IPR036188">
    <property type="entry name" value="FAD/NAD-bd_sf"/>
</dbReference>
<evidence type="ECO:0000313" key="5">
    <source>
        <dbReference type="Proteomes" id="UP001147830"/>
    </source>
</evidence>
<organism evidence="4 5">
    <name type="scientific">Thalassolituus pacificus</name>
    <dbReference type="NCBI Taxonomy" id="2975440"/>
    <lineage>
        <taxon>Bacteria</taxon>
        <taxon>Pseudomonadati</taxon>
        <taxon>Pseudomonadota</taxon>
        <taxon>Gammaproteobacteria</taxon>
        <taxon>Oceanospirillales</taxon>
        <taxon>Oceanospirillaceae</taxon>
        <taxon>Thalassolituus</taxon>
    </lineage>
</organism>
<evidence type="ECO:0000313" key="4">
    <source>
        <dbReference type="EMBL" id="MCT7357981.1"/>
    </source>
</evidence>
<reference evidence="4" key="2">
    <citation type="submission" date="2022-08" db="EMBL/GenBank/DDBJ databases">
        <authorList>
            <person name="Dong C."/>
        </authorList>
    </citation>
    <scope>NUCLEOTIDE SEQUENCE</scope>
    <source>
        <strain evidence="4">59MF3M-4</strain>
    </source>
</reference>
<dbReference type="GO" id="GO:0005737">
    <property type="term" value="C:cytoplasm"/>
    <property type="evidence" value="ECO:0007669"/>
    <property type="project" value="TreeGrafter"/>
</dbReference>
<keyword evidence="1" id="KW-0560">Oxidoreductase</keyword>